<proteinExistence type="predicted"/>
<comment type="caution">
    <text evidence="2">The sequence shown here is derived from an EMBL/GenBank/DDBJ whole genome shotgun (WGS) entry which is preliminary data.</text>
</comment>
<reference evidence="2 3" key="1">
    <citation type="submission" date="2019-04" db="EMBL/GenBank/DDBJ databases">
        <title>Chromosome genome assembly for Takifugu flavidus.</title>
        <authorList>
            <person name="Xiao S."/>
        </authorList>
    </citation>
    <scope>NUCLEOTIDE SEQUENCE [LARGE SCALE GENOMIC DNA]</scope>
    <source>
        <strain evidence="2">HTHZ2018</strain>
        <tissue evidence="2">Muscle</tissue>
    </source>
</reference>
<feature type="compositionally biased region" description="Polar residues" evidence="1">
    <location>
        <begin position="23"/>
        <end position="44"/>
    </location>
</feature>
<sequence length="52" mass="5415">MAVRTHAAGPLSRVGELNKLHPSPNSLGGTSEPRTTPPACQNNGLACYFPTP</sequence>
<protein>
    <submittedName>
        <fullName evidence="2">Uncharacterized protein</fullName>
    </submittedName>
</protein>
<gene>
    <name evidence="2" type="ORF">D4764_0188350</name>
</gene>
<name>A0A5C6MF68_9TELE</name>
<evidence type="ECO:0000313" key="2">
    <source>
        <dbReference type="EMBL" id="TWW53208.1"/>
    </source>
</evidence>
<evidence type="ECO:0000256" key="1">
    <source>
        <dbReference type="SAM" id="MobiDB-lite"/>
    </source>
</evidence>
<evidence type="ECO:0000313" key="3">
    <source>
        <dbReference type="Proteomes" id="UP000324091"/>
    </source>
</evidence>
<dbReference type="EMBL" id="RHFK02000772">
    <property type="protein sequence ID" value="TWW53208.1"/>
    <property type="molecule type" value="Genomic_DNA"/>
</dbReference>
<dbReference type="AlphaFoldDB" id="A0A5C6MF68"/>
<organism evidence="2 3">
    <name type="scientific">Takifugu flavidus</name>
    <name type="common">sansaifugu</name>
    <dbReference type="NCBI Taxonomy" id="433684"/>
    <lineage>
        <taxon>Eukaryota</taxon>
        <taxon>Metazoa</taxon>
        <taxon>Chordata</taxon>
        <taxon>Craniata</taxon>
        <taxon>Vertebrata</taxon>
        <taxon>Euteleostomi</taxon>
        <taxon>Actinopterygii</taxon>
        <taxon>Neopterygii</taxon>
        <taxon>Teleostei</taxon>
        <taxon>Neoteleostei</taxon>
        <taxon>Acanthomorphata</taxon>
        <taxon>Eupercaria</taxon>
        <taxon>Tetraodontiformes</taxon>
        <taxon>Tetradontoidea</taxon>
        <taxon>Tetraodontidae</taxon>
        <taxon>Takifugu</taxon>
    </lineage>
</organism>
<accession>A0A5C6MF68</accession>
<dbReference type="Proteomes" id="UP000324091">
    <property type="component" value="Unassembled WGS sequence"/>
</dbReference>
<feature type="region of interest" description="Disordered" evidence="1">
    <location>
        <begin position="1"/>
        <end position="44"/>
    </location>
</feature>
<keyword evidence="3" id="KW-1185">Reference proteome</keyword>